<dbReference type="Proteomes" id="UP000241769">
    <property type="component" value="Unassembled WGS sequence"/>
</dbReference>
<evidence type="ECO:0000256" key="1">
    <source>
        <dbReference type="ARBA" id="ARBA00008842"/>
    </source>
</evidence>
<dbReference type="InParanoid" id="A0A2P6N0T3"/>
<evidence type="ECO:0000313" key="3">
    <source>
        <dbReference type="EMBL" id="PRP77577.1"/>
    </source>
</evidence>
<dbReference type="Pfam" id="PF01237">
    <property type="entry name" value="Oxysterol_BP"/>
    <property type="match status" value="1"/>
</dbReference>
<gene>
    <name evidence="3" type="ORF">PROFUN_00438</name>
</gene>
<dbReference type="GO" id="GO:0032934">
    <property type="term" value="F:sterol binding"/>
    <property type="evidence" value="ECO:0007669"/>
    <property type="project" value="TreeGrafter"/>
</dbReference>
<dbReference type="PROSITE" id="PS01013">
    <property type="entry name" value="OSBP"/>
    <property type="match status" value="1"/>
</dbReference>
<dbReference type="Gene3D" id="3.30.70.3490">
    <property type="match status" value="1"/>
</dbReference>
<organism evidence="3 4">
    <name type="scientific">Planoprotostelium fungivorum</name>
    <dbReference type="NCBI Taxonomy" id="1890364"/>
    <lineage>
        <taxon>Eukaryota</taxon>
        <taxon>Amoebozoa</taxon>
        <taxon>Evosea</taxon>
        <taxon>Variosea</taxon>
        <taxon>Cavosteliida</taxon>
        <taxon>Cavosteliaceae</taxon>
        <taxon>Planoprotostelium</taxon>
    </lineage>
</organism>
<dbReference type="GO" id="GO:0016020">
    <property type="term" value="C:membrane"/>
    <property type="evidence" value="ECO:0007669"/>
    <property type="project" value="TreeGrafter"/>
</dbReference>
<evidence type="ECO:0000313" key="4">
    <source>
        <dbReference type="Proteomes" id="UP000241769"/>
    </source>
</evidence>
<proteinExistence type="inferred from homology"/>
<dbReference type="GO" id="GO:0005829">
    <property type="term" value="C:cytosol"/>
    <property type="evidence" value="ECO:0007669"/>
    <property type="project" value="TreeGrafter"/>
</dbReference>
<dbReference type="SUPFAM" id="SSF144000">
    <property type="entry name" value="Oxysterol-binding protein-like"/>
    <property type="match status" value="1"/>
</dbReference>
<dbReference type="Gene3D" id="1.10.287.2720">
    <property type="match status" value="1"/>
</dbReference>
<evidence type="ECO:0008006" key="5">
    <source>
        <dbReference type="Google" id="ProtNLM"/>
    </source>
</evidence>
<accession>A0A2P6N0T3</accession>
<name>A0A2P6N0T3_9EUKA</name>
<dbReference type="AlphaFoldDB" id="A0A2P6N0T3"/>
<comment type="caution">
    <text evidence="3">The sequence shown here is derived from an EMBL/GenBank/DDBJ whole genome shotgun (WGS) entry which is preliminary data.</text>
</comment>
<dbReference type="InterPro" id="IPR018494">
    <property type="entry name" value="Oxysterol-bd_CS"/>
</dbReference>
<dbReference type="PANTHER" id="PTHR10972:SF102">
    <property type="entry name" value="OXYSTEROL-BINDING PROTEIN"/>
    <property type="match status" value="1"/>
</dbReference>
<protein>
    <recommendedName>
        <fullName evidence="5">Oxysterol-binding protein</fullName>
    </recommendedName>
</protein>
<dbReference type="InterPro" id="IPR000648">
    <property type="entry name" value="Oxysterol-bd"/>
</dbReference>
<reference evidence="3 4" key="1">
    <citation type="journal article" date="2018" name="Genome Biol. Evol.">
        <title>Multiple Roots of Fruiting Body Formation in Amoebozoa.</title>
        <authorList>
            <person name="Hillmann F."/>
            <person name="Forbes G."/>
            <person name="Novohradska S."/>
            <person name="Ferling I."/>
            <person name="Riege K."/>
            <person name="Groth M."/>
            <person name="Westermann M."/>
            <person name="Marz M."/>
            <person name="Spaller T."/>
            <person name="Winckler T."/>
            <person name="Schaap P."/>
            <person name="Glockner G."/>
        </authorList>
    </citation>
    <scope>NUCLEOTIDE SEQUENCE [LARGE SCALE GENOMIC DNA]</scope>
    <source>
        <strain evidence="3 4">Jena</strain>
    </source>
</reference>
<sequence>MYDRLRSMFTSSHERLHPDQHGPEYDAYREADTTKEEDHYQKDHLEEGKKQILWAIIKQISIGSEIKHIQLPTFVIQPRSLLEKLSDSFVHPELLYRITQLNTPEERFIQALQFFMSGWHLRHKGVKNPLNPAIGEIFKCGMQLDSNSFDLSTGDVDTDATITPPKIPNISHDDSNYYYVAEQVSHHPPRSAFCFYNASKGIIYNGDVSPGYVKFRGSSADTQLQAHMSLRVFSDSFGEEEYEFTLPGVLIRGILYGTLTLEMVGKSMIYCKKTGFRAIIDFQAKGVFTGSYNHVCGSVWNENYHHEEPSHMIEGHWDTTTFITDKRSGNRSVLFDVQQHPTTRITTEGIDKQMPHESKRYWERVIEGIEERSDEKALGEKRRLEETQRRLEAERKKNREPFRSALFDYNRKEDKWMYKMEEKIVEAIQTREAVDGPPRSQ</sequence>
<dbReference type="InterPro" id="IPR037239">
    <property type="entry name" value="OSBP_sf"/>
</dbReference>
<dbReference type="EMBL" id="MDYQ01000257">
    <property type="protein sequence ID" value="PRP77577.1"/>
    <property type="molecule type" value="Genomic_DNA"/>
</dbReference>
<comment type="similarity">
    <text evidence="1 2">Belongs to the OSBP family.</text>
</comment>
<keyword evidence="4" id="KW-1185">Reference proteome</keyword>
<evidence type="ECO:0000256" key="2">
    <source>
        <dbReference type="RuleBase" id="RU003844"/>
    </source>
</evidence>
<dbReference type="STRING" id="1890364.A0A2P6N0T3"/>
<dbReference type="OrthoDB" id="14833at2759"/>
<dbReference type="PANTHER" id="PTHR10972">
    <property type="entry name" value="OXYSTEROL-BINDING PROTEIN-RELATED"/>
    <property type="match status" value="1"/>
</dbReference>
<dbReference type="Gene3D" id="2.40.160.120">
    <property type="match status" value="1"/>
</dbReference>